<dbReference type="Proteomes" id="UP000814140">
    <property type="component" value="Unassembled WGS sequence"/>
</dbReference>
<gene>
    <name evidence="1" type="ORF">BV25DRAFT_708284</name>
</gene>
<sequence length="314" mass="34010">MDGRQRPRDVPPASRADVLRHVLVAPAAAVVGRPRRVGRGGLAGHLAGAPGAAESHDGRASRGRVGHCVGPRRVRPGHPPSGAPRGPPRTAVAAAVHRLGPPAGCQHVRGAGHVADGTRGSWPSVGRVDALRRCRKAMLGRAVDRPWPHCVHRQVRTREDWQGPTGPISSASRFLVEPTMACLDLSYWHHRASPMYGDYEYTSCHLFTCVQTGVRIPADVPHGRSRHLRRRSRSCIRFLCCCCRSAEDLILRQAQASHSVDIEVHNASRYCLSIVPEARLSTAQDALTTERLRMAYPDPSTSPGILAFSGPVAC</sequence>
<accession>A0ACB8SZJ5</accession>
<proteinExistence type="predicted"/>
<reference evidence="1" key="2">
    <citation type="journal article" date="2022" name="New Phytol.">
        <title>Evolutionary transition to the ectomycorrhizal habit in the genomes of a hyperdiverse lineage of mushroom-forming fungi.</title>
        <authorList>
            <person name="Looney B."/>
            <person name="Miyauchi S."/>
            <person name="Morin E."/>
            <person name="Drula E."/>
            <person name="Courty P.E."/>
            <person name="Kohler A."/>
            <person name="Kuo A."/>
            <person name="LaButti K."/>
            <person name="Pangilinan J."/>
            <person name="Lipzen A."/>
            <person name="Riley R."/>
            <person name="Andreopoulos W."/>
            <person name="He G."/>
            <person name="Johnson J."/>
            <person name="Nolan M."/>
            <person name="Tritt A."/>
            <person name="Barry K.W."/>
            <person name="Grigoriev I.V."/>
            <person name="Nagy L.G."/>
            <person name="Hibbett D."/>
            <person name="Henrissat B."/>
            <person name="Matheny P.B."/>
            <person name="Labbe J."/>
            <person name="Martin F.M."/>
        </authorList>
    </citation>
    <scope>NUCLEOTIDE SEQUENCE</scope>
    <source>
        <strain evidence="1">HHB10654</strain>
    </source>
</reference>
<evidence type="ECO:0000313" key="2">
    <source>
        <dbReference type="Proteomes" id="UP000814140"/>
    </source>
</evidence>
<protein>
    <submittedName>
        <fullName evidence="1">Uncharacterized protein</fullName>
    </submittedName>
</protein>
<name>A0ACB8SZJ5_9AGAM</name>
<organism evidence="1 2">
    <name type="scientific">Artomyces pyxidatus</name>
    <dbReference type="NCBI Taxonomy" id="48021"/>
    <lineage>
        <taxon>Eukaryota</taxon>
        <taxon>Fungi</taxon>
        <taxon>Dikarya</taxon>
        <taxon>Basidiomycota</taxon>
        <taxon>Agaricomycotina</taxon>
        <taxon>Agaricomycetes</taxon>
        <taxon>Russulales</taxon>
        <taxon>Auriscalpiaceae</taxon>
        <taxon>Artomyces</taxon>
    </lineage>
</organism>
<evidence type="ECO:0000313" key="1">
    <source>
        <dbReference type="EMBL" id="KAI0061829.1"/>
    </source>
</evidence>
<reference evidence="1" key="1">
    <citation type="submission" date="2021-03" db="EMBL/GenBank/DDBJ databases">
        <authorList>
            <consortium name="DOE Joint Genome Institute"/>
            <person name="Ahrendt S."/>
            <person name="Looney B.P."/>
            <person name="Miyauchi S."/>
            <person name="Morin E."/>
            <person name="Drula E."/>
            <person name="Courty P.E."/>
            <person name="Chicoki N."/>
            <person name="Fauchery L."/>
            <person name="Kohler A."/>
            <person name="Kuo A."/>
            <person name="Labutti K."/>
            <person name="Pangilinan J."/>
            <person name="Lipzen A."/>
            <person name="Riley R."/>
            <person name="Andreopoulos W."/>
            <person name="He G."/>
            <person name="Johnson J."/>
            <person name="Barry K.W."/>
            <person name="Grigoriev I.V."/>
            <person name="Nagy L."/>
            <person name="Hibbett D."/>
            <person name="Henrissat B."/>
            <person name="Matheny P.B."/>
            <person name="Labbe J."/>
            <person name="Martin F."/>
        </authorList>
    </citation>
    <scope>NUCLEOTIDE SEQUENCE</scope>
    <source>
        <strain evidence="1">HHB10654</strain>
    </source>
</reference>
<keyword evidence="2" id="KW-1185">Reference proteome</keyword>
<comment type="caution">
    <text evidence="1">The sequence shown here is derived from an EMBL/GenBank/DDBJ whole genome shotgun (WGS) entry which is preliminary data.</text>
</comment>
<dbReference type="EMBL" id="MU277210">
    <property type="protein sequence ID" value="KAI0061829.1"/>
    <property type="molecule type" value="Genomic_DNA"/>
</dbReference>